<evidence type="ECO:0000313" key="1">
    <source>
        <dbReference type="EMBL" id="OUM84642.1"/>
    </source>
</evidence>
<dbReference type="AlphaFoldDB" id="A0A1Y3PBC5"/>
<name>A0A1Y3PBC5_9BACI</name>
<dbReference type="Proteomes" id="UP000196475">
    <property type="component" value="Unassembled WGS sequence"/>
</dbReference>
<accession>A0A1Y3PBC5</accession>
<reference evidence="2" key="1">
    <citation type="submission" date="2016-06" db="EMBL/GenBank/DDBJ databases">
        <authorList>
            <person name="Nascimento L."/>
            <person name="Pereira R.V."/>
            <person name="Martins L.F."/>
            <person name="Quaggio R.B."/>
            <person name="Silva A.M."/>
            <person name="Setubal J.C."/>
        </authorList>
    </citation>
    <scope>NUCLEOTIDE SEQUENCE [LARGE SCALE GENOMIC DNA]</scope>
</reference>
<protein>
    <submittedName>
        <fullName evidence="1">Uncharacterized protein</fullName>
    </submittedName>
</protein>
<comment type="caution">
    <text evidence="1">The sequence shown here is derived from an EMBL/GenBank/DDBJ whole genome shotgun (WGS) entry which is preliminary data.</text>
</comment>
<dbReference type="EMBL" id="LZRT01000121">
    <property type="protein sequence ID" value="OUM84642.1"/>
    <property type="molecule type" value="Genomic_DNA"/>
</dbReference>
<sequence>MQKIKETVLEVGSAILPVTVVKTLLKFTLIGLPVEVFMKFLIGQTFCFRQLRTGYHGSGAAPSAGKRDCLYPPGGAGVRHQPWVEPGDPGKTFKTPPLRFSFYSRW</sequence>
<gene>
    <name evidence="1" type="ORF">BAA01_05745</name>
</gene>
<evidence type="ECO:0000313" key="2">
    <source>
        <dbReference type="Proteomes" id="UP000196475"/>
    </source>
</evidence>
<organism evidence="1 2">
    <name type="scientific">Bacillus thermozeamaize</name>
    <dbReference type="NCBI Taxonomy" id="230954"/>
    <lineage>
        <taxon>Bacteria</taxon>
        <taxon>Bacillati</taxon>
        <taxon>Bacillota</taxon>
        <taxon>Bacilli</taxon>
        <taxon>Bacillales</taxon>
        <taxon>Bacillaceae</taxon>
        <taxon>Bacillus</taxon>
    </lineage>
</organism>
<proteinExistence type="predicted"/>